<proteinExistence type="inferred from homology"/>
<dbReference type="InterPro" id="IPR051784">
    <property type="entry name" value="Nod_factor_ABC_transporter"/>
</dbReference>
<keyword evidence="5" id="KW-0813">Transport</keyword>
<evidence type="ECO:0000256" key="3">
    <source>
        <dbReference type="ARBA" id="ARBA00022989"/>
    </source>
</evidence>
<dbReference type="RefSeq" id="WP_026390701.1">
    <property type="nucleotide sequence ID" value="NZ_LR215048.1"/>
</dbReference>
<comment type="subcellular location">
    <subcellularLocation>
        <location evidence="5">Cell membrane</location>
        <topology evidence="5">Multi-pass membrane protein</topology>
    </subcellularLocation>
    <subcellularLocation>
        <location evidence="1">Membrane</location>
        <topology evidence="1">Multi-pass membrane protein</topology>
    </subcellularLocation>
</comment>
<dbReference type="EMBL" id="LR215048">
    <property type="protein sequence ID" value="VEU80596.1"/>
    <property type="molecule type" value="Genomic_DNA"/>
</dbReference>
<dbReference type="InterPro" id="IPR000412">
    <property type="entry name" value="ABC_2_transport"/>
</dbReference>
<name>A0A449BDS5_HAPAX</name>
<feature type="transmembrane region" description="Helical" evidence="5">
    <location>
        <begin position="53"/>
        <end position="74"/>
    </location>
</feature>
<keyword evidence="2 5" id="KW-0812">Transmembrane</keyword>
<evidence type="ECO:0000256" key="2">
    <source>
        <dbReference type="ARBA" id="ARBA00022692"/>
    </source>
</evidence>
<dbReference type="InterPro" id="IPR047817">
    <property type="entry name" value="ABC2_TM_bact-type"/>
</dbReference>
<accession>A0A449BDS5</accession>
<evidence type="ECO:0000313" key="7">
    <source>
        <dbReference type="EMBL" id="VEU80596.1"/>
    </source>
</evidence>
<dbReference type="STRING" id="1278311.GCA_000428705_01232"/>
<reference evidence="7 8" key="1">
    <citation type="submission" date="2019-01" db="EMBL/GenBank/DDBJ databases">
        <authorList>
            <consortium name="Pathogen Informatics"/>
        </authorList>
    </citation>
    <scope>NUCLEOTIDE SEQUENCE [LARGE SCALE GENOMIC DNA]</scope>
    <source>
        <strain evidence="7 8">NCTC10138</strain>
    </source>
</reference>
<feature type="transmembrane region" description="Helical" evidence="5">
    <location>
        <begin position="217"/>
        <end position="235"/>
    </location>
</feature>
<feature type="transmembrane region" description="Helical" evidence="5">
    <location>
        <begin position="21"/>
        <end position="38"/>
    </location>
</feature>
<dbReference type="KEGG" id="aaxa:NCTC10138_00973"/>
<comment type="similarity">
    <text evidence="5">Belongs to the ABC-2 integral membrane protein family.</text>
</comment>
<dbReference type="PROSITE" id="PS51012">
    <property type="entry name" value="ABC_TM2"/>
    <property type="match status" value="1"/>
</dbReference>
<dbReference type="PIRSF" id="PIRSF006648">
    <property type="entry name" value="DrrB"/>
    <property type="match status" value="1"/>
</dbReference>
<keyword evidence="8" id="KW-1185">Reference proteome</keyword>
<sequence length="241" mass="27074">MKTLIYSKRNLKELLNDPISLIFIIGLPVFLLIFMVSLNKSLSFNESFEVENFVPSTIIFSYTFLTMFSGMLIAKDRTSSFLSRMFVSPLKAYNYILGYMFPILIIALIQTVILYIVGFILGLAVTINILYSIIFLLIISILFISLGLLFGSVLKDQQVGPITSILIQVVAFLSGMWFSLDLIGGAFKKVGYLLPFAHSVDLIRDIIKTNSINTKSLIVVLIYIIGITVLAILVFKKNMKK</sequence>
<dbReference type="Proteomes" id="UP000289841">
    <property type="component" value="Chromosome"/>
</dbReference>
<dbReference type="GO" id="GO:0140359">
    <property type="term" value="F:ABC-type transporter activity"/>
    <property type="evidence" value="ECO:0007669"/>
    <property type="project" value="InterPro"/>
</dbReference>
<dbReference type="OrthoDB" id="162334at2"/>
<evidence type="ECO:0000313" key="8">
    <source>
        <dbReference type="Proteomes" id="UP000289841"/>
    </source>
</evidence>
<keyword evidence="4 5" id="KW-0472">Membrane</keyword>
<organism evidence="7 8">
    <name type="scientific">Haploplasma axanthum</name>
    <name type="common">Acholeplasma axanthum</name>
    <dbReference type="NCBI Taxonomy" id="29552"/>
    <lineage>
        <taxon>Bacteria</taxon>
        <taxon>Bacillati</taxon>
        <taxon>Mycoplasmatota</taxon>
        <taxon>Mollicutes</taxon>
        <taxon>Acholeplasmatales</taxon>
        <taxon>Acholeplasmataceae</taxon>
        <taxon>Haploplasma</taxon>
    </lineage>
</organism>
<keyword evidence="3 5" id="KW-1133">Transmembrane helix</keyword>
<dbReference type="Pfam" id="PF01061">
    <property type="entry name" value="ABC2_membrane"/>
    <property type="match status" value="1"/>
</dbReference>
<dbReference type="AlphaFoldDB" id="A0A449BDS5"/>
<dbReference type="PRINTS" id="PR00164">
    <property type="entry name" value="ABC2TRNSPORT"/>
</dbReference>
<feature type="domain" description="ABC transmembrane type-2" evidence="6">
    <location>
        <begin position="19"/>
        <end position="238"/>
    </location>
</feature>
<feature type="transmembrane region" description="Helical" evidence="5">
    <location>
        <begin position="165"/>
        <end position="187"/>
    </location>
</feature>
<dbReference type="PANTHER" id="PTHR43229">
    <property type="entry name" value="NODULATION PROTEIN J"/>
    <property type="match status" value="1"/>
</dbReference>
<evidence type="ECO:0000256" key="5">
    <source>
        <dbReference type="RuleBase" id="RU361157"/>
    </source>
</evidence>
<feature type="transmembrane region" description="Helical" evidence="5">
    <location>
        <begin position="129"/>
        <end position="153"/>
    </location>
</feature>
<protein>
    <recommendedName>
        <fullName evidence="5">Transport permease protein</fullName>
    </recommendedName>
</protein>
<evidence type="ECO:0000259" key="6">
    <source>
        <dbReference type="PROSITE" id="PS51012"/>
    </source>
</evidence>
<dbReference type="PANTHER" id="PTHR43229:SF3">
    <property type="entry name" value="ABC-TYPE MULTIDRUG TRANSPORT SYSTEM, PERMEASE COMPONENT"/>
    <property type="match status" value="1"/>
</dbReference>
<gene>
    <name evidence="7" type="ORF">NCTC10138_00973</name>
</gene>
<keyword evidence="5" id="KW-1003">Cell membrane</keyword>
<feature type="transmembrane region" description="Helical" evidence="5">
    <location>
        <begin position="95"/>
        <end position="123"/>
    </location>
</feature>
<evidence type="ECO:0000256" key="4">
    <source>
        <dbReference type="ARBA" id="ARBA00023136"/>
    </source>
</evidence>
<evidence type="ECO:0000256" key="1">
    <source>
        <dbReference type="ARBA" id="ARBA00004141"/>
    </source>
</evidence>
<dbReference type="GO" id="GO:0043190">
    <property type="term" value="C:ATP-binding cassette (ABC) transporter complex"/>
    <property type="evidence" value="ECO:0007669"/>
    <property type="project" value="InterPro"/>
</dbReference>
<dbReference type="InterPro" id="IPR013525">
    <property type="entry name" value="ABC2_TM"/>
</dbReference>